<dbReference type="PANTHER" id="PTHR19965:SF35">
    <property type="entry name" value="RNA ANNEALING PROTEIN YRA1"/>
    <property type="match status" value="1"/>
</dbReference>
<evidence type="ECO:0000256" key="1">
    <source>
        <dbReference type="ARBA" id="ARBA00022884"/>
    </source>
</evidence>
<dbReference type="WBParaSite" id="SBAD_0000492001-mRNA-1">
    <property type="protein sequence ID" value="SBAD_0000492001-mRNA-1"/>
    <property type="gene ID" value="SBAD_0000492001"/>
</dbReference>
<evidence type="ECO:0000259" key="3">
    <source>
        <dbReference type="PROSITE" id="PS50102"/>
    </source>
</evidence>
<dbReference type="PANTHER" id="PTHR19965">
    <property type="entry name" value="RNA AND EXPORT FACTOR BINDING PROTEIN"/>
    <property type="match status" value="1"/>
</dbReference>
<dbReference type="InterPro" id="IPR000504">
    <property type="entry name" value="RRM_dom"/>
</dbReference>
<dbReference type="Pfam" id="PF00076">
    <property type="entry name" value="RRM_1"/>
    <property type="match status" value="1"/>
</dbReference>
<dbReference type="InterPro" id="IPR012677">
    <property type="entry name" value="Nucleotide-bd_a/b_plait_sf"/>
</dbReference>
<dbReference type="Proteomes" id="UP000270296">
    <property type="component" value="Unassembled WGS sequence"/>
</dbReference>
<dbReference type="Gene3D" id="3.30.70.330">
    <property type="match status" value="1"/>
</dbReference>
<dbReference type="SMART" id="SM00360">
    <property type="entry name" value="RRM"/>
    <property type="match status" value="1"/>
</dbReference>
<dbReference type="OrthoDB" id="346839at2759"/>
<sequence>MKFDARLRIEARRKANAMTKRLQARRLNSRVDVTNQRVVSPGDRGNVFRRAGRSGAAKRRRGNFQNLTVTVVDHGNGTAQVNRLPYFGIGKQFNQQVSRPARFARNGFANKNLFISALEDVQDQSPPRIVRAAGMAIPHASGQPCSLIVSNLNATVSKEDVEELFGSVGTLEQAYFLKQGIAIVVYSNRLQAQQAVAEFHGRELDGKPINCVLIDGDDSQEDPTNVMDDDPDVQQRAILPDRKLFNEVVKKFKHCQRNVSFTVNL</sequence>
<dbReference type="InterPro" id="IPR051229">
    <property type="entry name" value="ALYREF_mRNA_export"/>
</dbReference>
<evidence type="ECO:0000313" key="5">
    <source>
        <dbReference type="Proteomes" id="UP000270296"/>
    </source>
</evidence>
<name>A0A183IM78_9BILA</name>
<dbReference type="GO" id="GO:0005634">
    <property type="term" value="C:nucleus"/>
    <property type="evidence" value="ECO:0007669"/>
    <property type="project" value="TreeGrafter"/>
</dbReference>
<dbReference type="SUPFAM" id="SSF54928">
    <property type="entry name" value="RNA-binding domain, RBD"/>
    <property type="match status" value="1"/>
</dbReference>
<feature type="domain" description="RRM" evidence="3">
    <location>
        <begin position="145"/>
        <end position="209"/>
    </location>
</feature>
<keyword evidence="1 2" id="KW-0694">RNA-binding</keyword>
<evidence type="ECO:0000313" key="6">
    <source>
        <dbReference type="WBParaSite" id="SBAD_0000492001-mRNA-1"/>
    </source>
</evidence>
<evidence type="ECO:0000313" key="4">
    <source>
        <dbReference type="EMBL" id="VDP05247.1"/>
    </source>
</evidence>
<reference evidence="4 5" key="2">
    <citation type="submission" date="2018-11" db="EMBL/GenBank/DDBJ databases">
        <authorList>
            <consortium name="Pathogen Informatics"/>
        </authorList>
    </citation>
    <scope>NUCLEOTIDE SEQUENCE [LARGE SCALE GENOMIC DNA]</scope>
</reference>
<keyword evidence="5" id="KW-1185">Reference proteome</keyword>
<gene>
    <name evidence="4" type="ORF">SBAD_LOCUS4724</name>
</gene>
<evidence type="ECO:0000256" key="2">
    <source>
        <dbReference type="PROSITE-ProRule" id="PRU00176"/>
    </source>
</evidence>
<dbReference type="EMBL" id="UZAM01008508">
    <property type="protein sequence ID" value="VDP05247.1"/>
    <property type="molecule type" value="Genomic_DNA"/>
</dbReference>
<dbReference type="GO" id="GO:0006406">
    <property type="term" value="P:mRNA export from nucleus"/>
    <property type="evidence" value="ECO:0007669"/>
    <property type="project" value="TreeGrafter"/>
</dbReference>
<reference evidence="6" key="1">
    <citation type="submission" date="2016-06" db="UniProtKB">
        <authorList>
            <consortium name="WormBaseParasite"/>
        </authorList>
    </citation>
    <scope>IDENTIFICATION</scope>
</reference>
<dbReference type="GO" id="GO:0003729">
    <property type="term" value="F:mRNA binding"/>
    <property type="evidence" value="ECO:0007669"/>
    <property type="project" value="TreeGrafter"/>
</dbReference>
<organism evidence="6">
    <name type="scientific">Soboliphyme baturini</name>
    <dbReference type="NCBI Taxonomy" id="241478"/>
    <lineage>
        <taxon>Eukaryota</taxon>
        <taxon>Metazoa</taxon>
        <taxon>Ecdysozoa</taxon>
        <taxon>Nematoda</taxon>
        <taxon>Enoplea</taxon>
        <taxon>Dorylaimia</taxon>
        <taxon>Dioctophymatida</taxon>
        <taxon>Dioctophymatoidea</taxon>
        <taxon>Soboliphymatidae</taxon>
        <taxon>Soboliphyme</taxon>
    </lineage>
</organism>
<accession>A0A183IM78</accession>
<dbReference type="PROSITE" id="PS50102">
    <property type="entry name" value="RRM"/>
    <property type="match status" value="1"/>
</dbReference>
<protein>
    <submittedName>
        <fullName evidence="6">RRM domain-containing protein</fullName>
    </submittedName>
</protein>
<dbReference type="AlphaFoldDB" id="A0A183IM78"/>
<proteinExistence type="predicted"/>
<dbReference type="InterPro" id="IPR035979">
    <property type="entry name" value="RBD_domain_sf"/>
</dbReference>